<keyword evidence="1" id="KW-0472">Membrane</keyword>
<dbReference type="EMBL" id="CADCVQ010000112">
    <property type="protein sequence ID" value="CAA9510672.1"/>
    <property type="molecule type" value="Genomic_DNA"/>
</dbReference>
<dbReference type="Pfam" id="PF07811">
    <property type="entry name" value="TadE"/>
    <property type="match status" value="1"/>
</dbReference>
<protein>
    <recommendedName>
        <fullName evidence="2">TadE-like domain-containing protein</fullName>
    </recommendedName>
</protein>
<evidence type="ECO:0000259" key="2">
    <source>
        <dbReference type="Pfam" id="PF07811"/>
    </source>
</evidence>
<dbReference type="InterPro" id="IPR012495">
    <property type="entry name" value="TadE-like_dom"/>
</dbReference>
<accession>A0A6J4T0H5</accession>
<feature type="domain" description="TadE-like" evidence="2">
    <location>
        <begin position="9"/>
        <end position="51"/>
    </location>
</feature>
<name>A0A6J4T0H5_9ACTN</name>
<evidence type="ECO:0000313" key="3">
    <source>
        <dbReference type="EMBL" id="CAA9510672.1"/>
    </source>
</evidence>
<sequence>MPAAKREDGAVLVEFALVLPLLLLVVLGTMQFGIFLNAKINETHLASSAARYAAVNHNPTGGSLQDHIKSLGGTQYLRDNAQVCIEYLDGDDGNADAGDPGDPVTATVTATYSLIPFLDNALDDTPASVTVQGDATMRLETFPDDIPQGCSA</sequence>
<keyword evidence="1" id="KW-0812">Transmembrane</keyword>
<proteinExistence type="predicted"/>
<dbReference type="AlphaFoldDB" id="A0A6J4T0H5"/>
<reference evidence="3" key="1">
    <citation type="submission" date="2020-02" db="EMBL/GenBank/DDBJ databases">
        <authorList>
            <person name="Meier V. D."/>
        </authorList>
    </citation>
    <scope>NUCLEOTIDE SEQUENCE</scope>
    <source>
        <strain evidence="3">AVDCRST_MAG67</strain>
    </source>
</reference>
<evidence type="ECO:0000256" key="1">
    <source>
        <dbReference type="SAM" id="Phobius"/>
    </source>
</evidence>
<keyword evidence="1" id="KW-1133">Transmembrane helix</keyword>
<gene>
    <name evidence="3" type="ORF">AVDCRST_MAG67-2704</name>
</gene>
<organism evidence="3">
    <name type="scientific">uncultured Solirubrobacteraceae bacterium</name>
    <dbReference type="NCBI Taxonomy" id="1162706"/>
    <lineage>
        <taxon>Bacteria</taxon>
        <taxon>Bacillati</taxon>
        <taxon>Actinomycetota</taxon>
        <taxon>Thermoleophilia</taxon>
        <taxon>Solirubrobacterales</taxon>
        <taxon>Solirubrobacteraceae</taxon>
        <taxon>environmental samples</taxon>
    </lineage>
</organism>
<feature type="transmembrane region" description="Helical" evidence="1">
    <location>
        <begin position="12"/>
        <end position="36"/>
    </location>
</feature>